<dbReference type="PANTHER" id="PTHR40552">
    <property type="entry name" value="AT05186P-RELATED"/>
    <property type="match status" value="1"/>
</dbReference>
<feature type="compositionally biased region" description="Polar residues" evidence="1">
    <location>
        <begin position="339"/>
        <end position="351"/>
    </location>
</feature>
<evidence type="ECO:0000313" key="3">
    <source>
        <dbReference type="RefSeq" id="XP_019891199.1"/>
    </source>
</evidence>
<protein>
    <submittedName>
        <fullName evidence="3">Uncharacterized protein LOC109612033</fullName>
    </submittedName>
</protein>
<gene>
    <name evidence="3" type="primary">LOC109612033</name>
</gene>
<accession>A0A9J7ICD0</accession>
<evidence type="ECO:0000313" key="2">
    <source>
        <dbReference type="Proteomes" id="UP001652621"/>
    </source>
</evidence>
<feature type="compositionally biased region" description="Polar residues" evidence="1">
    <location>
        <begin position="497"/>
        <end position="511"/>
    </location>
</feature>
<keyword evidence="2" id="KW-1185">Reference proteome</keyword>
<feature type="region of interest" description="Disordered" evidence="1">
    <location>
        <begin position="366"/>
        <end position="399"/>
    </location>
</feature>
<proteinExistence type="predicted"/>
<dbReference type="VEuPathDB" id="VectorBase:MDOMA2_006030"/>
<sequence>MEAIASRTTSDIIVQDLDAYGVPSICQYTHLNFKDPNKLVNESLKWLKELQNGIPIWNRLLHCNCVGQPRSEIPEGYEVEIPERLFSLWDNPGKQLQILKNERDVKSVQWMCNLLVFCAALRVNLDKWSSGMLNEIFDKASEEVLKQYDNNENFHYNRLNITLPWKDMNYQIQTQEVLKGHLYGSHNSKEFNLSRALMDFFKSYQFGILQCQQRQLAFGLAVGVDQGYFMYDCQSQGYPLFPHNQSSAYILRTKYLQILLYCLIVSFGADLEKAPFQILNVFVGVEDPLEGQLTKRVIEIYMKKQRKTQQNRSSIKEIKSTMSSNASRSSGGQEVLPMKSTNLTKTKSSNAPKFSTKISTFLAKLKMTNRSTQNQKGKTRKEPQNISKSELEALKHSKSSRKLIKIERKISDYQSDTSETLKPLHSARQVEVHTATKGRAVTKNPKAINTPKGKSKNYGKLLKKYCQENSTKKSPKSKTDTKSPITKASFQHKLNPNLQQKPMSLQGSPLNKLSPRRGSFPKTMSMEKSTFSRNKKIPTVVNMLDVTKPNLFGSKCYLVKK</sequence>
<feature type="region of interest" description="Disordered" evidence="1">
    <location>
        <begin position="309"/>
        <end position="351"/>
    </location>
</feature>
<feature type="compositionally biased region" description="Polar residues" evidence="1">
    <location>
        <begin position="320"/>
        <end position="332"/>
    </location>
</feature>
<evidence type="ECO:0000256" key="1">
    <source>
        <dbReference type="SAM" id="MobiDB-lite"/>
    </source>
</evidence>
<dbReference type="OrthoDB" id="8062037at2759"/>
<organism evidence="2 3">
    <name type="scientific">Musca domestica</name>
    <name type="common">House fly</name>
    <dbReference type="NCBI Taxonomy" id="7370"/>
    <lineage>
        <taxon>Eukaryota</taxon>
        <taxon>Metazoa</taxon>
        <taxon>Ecdysozoa</taxon>
        <taxon>Arthropoda</taxon>
        <taxon>Hexapoda</taxon>
        <taxon>Insecta</taxon>
        <taxon>Pterygota</taxon>
        <taxon>Neoptera</taxon>
        <taxon>Endopterygota</taxon>
        <taxon>Diptera</taxon>
        <taxon>Brachycera</taxon>
        <taxon>Muscomorpha</taxon>
        <taxon>Muscoidea</taxon>
        <taxon>Muscidae</taxon>
        <taxon>Musca</taxon>
    </lineage>
</organism>
<dbReference type="Proteomes" id="UP001652621">
    <property type="component" value="Unplaced"/>
</dbReference>
<dbReference type="RefSeq" id="XP_019891199.1">
    <property type="nucleotide sequence ID" value="XM_020035640.2"/>
</dbReference>
<feature type="region of interest" description="Disordered" evidence="1">
    <location>
        <begin position="497"/>
        <end position="527"/>
    </location>
</feature>
<dbReference type="AlphaFoldDB" id="A0A9J7ICD0"/>
<feature type="region of interest" description="Disordered" evidence="1">
    <location>
        <begin position="428"/>
        <end position="459"/>
    </location>
</feature>
<name>A0A9J7ICD0_MUSDO</name>
<dbReference type="KEGG" id="mde:109612033"/>
<dbReference type="GeneID" id="109612033"/>
<dbReference type="PANTHER" id="PTHR40552:SF6">
    <property type="entry name" value="FI09606P-RELATED"/>
    <property type="match status" value="1"/>
</dbReference>
<reference evidence="3" key="1">
    <citation type="submission" date="2025-08" db="UniProtKB">
        <authorList>
            <consortium name="RefSeq"/>
        </authorList>
    </citation>
    <scope>IDENTIFICATION</scope>
    <source>
        <strain evidence="3">Aabys</strain>
        <tissue evidence="3">Whole body</tissue>
    </source>
</reference>